<organism evidence="9">
    <name type="scientific">Eucalyptus grandis</name>
    <name type="common">Flooded gum</name>
    <dbReference type="NCBI Taxonomy" id="71139"/>
    <lineage>
        <taxon>Eukaryota</taxon>
        <taxon>Viridiplantae</taxon>
        <taxon>Streptophyta</taxon>
        <taxon>Embryophyta</taxon>
        <taxon>Tracheophyta</taxon>
        <taxon>Spermatophyta</taxon>
        <taxon>Magnoliopsida</taxon>
        <taxon>eudicotyledons</taxon>
        <taxon>Gunneridae</taxon>
        <taxon>Pentapetalae</taxon>
        <taxon>rosids</taxon>
        <taxon>malvids</taxon>
        <taxon>Myrtales</taxon>
        <taxon>Myrtaceae</taxon>
        <taxon>Myrtoideae</taxon>
        <taxon>Eucalypteae</taxon>
        <taxon>Eucalyptus</taxon>
    </lineage>
</organism>
<feature type="domain" description="Major facilitator superfamily (MFS) profile" evidence="8">
    <location>
        <begin position="7"/>
        <end position="714"/>
    </location>
</feature>
<reference evidence="9" key="1">
    <citation type="submission" date="2013-07" db="EMBL/GenBank/DDBJ databases">
        <title>The genome of Eucalyptus grandis.</title>
        <authorList>
            <person name="Schmutz J."/>
            <person name="Hayes R."/>
            <person name="Myburg A."/>
            <person name="Tuskan G."/>
            <person name="Grattapaglia D."/>
            <person name="Rokhsar D.S."/>
        </authorList>
    </citation>
    <scope>NUCLEOTIDE SEQUENCE</scope>
    <source>
        <tissue evidence="9">Leaf extractions</tissue>
    </source>
</reference>
<feature type="transmembrane region" description="Helical" evidence="7">
    <location>
        <begin position="100"/>
        <end position="121"/>
    </location>
</feature>
<dbReference type="GO" id="GO:0022857">
    <property type="term" value="F:transmembrane transporter activity"/>
    <property type="evidence" value="ECO:0000318"/>
    <property type="project" value="GO_Central"/>
</dbReference>
<feature type="transmembrane region" description="Helical" evidence="7">
    <location>
        <begin position="133"/>
        <end position="157"/>
    </location>
</feature>
<feature type="transmembrane region" description="Helical" evidence="7">
    <location>
        <begin position="685"/>
        <end position="708"/>
    </location>
</feature>
<comment type="similarity">
    <text evidence="2">Belongs to the major facilitator superfamily. Sugar transporter (TC 2.A.1.1) family.</text>
</comment>
<dbReference type="PROSITE" id="PS00217">
    <property type="entry name" value="SUGAR_TRANSPORT_2"/>
    <property type="match status" value="1"/>
</dbReference>
<dbReference type="InterPro" id="IPR036259">
    <property type="entry name" value="MFS_trans_sf"/>
</dbReference>
<feature type="transmembrane region" description="Helical" evidence="7">
    <location>
        <begin position="43"/>
        <end position="63"/>
    </location>
</feature>
<keyword evidence="5 7" id="KW-1133">Transmembrane helix</keyword>
<gene>
    <name evidence="9" type="ORF">EUGRSUZ_I02209</name>
</gene>
<dbReference type="InterPro" id="IPR050814">
    <property type="entry name" value="Myo-inositol_Transporter"/>
</dbReference>
<name>A0A059AS52_EUCGR</name>
<dbReference type="GO" id="GO:0055085">
    <property type="term" value="P:transmembrane transport"/>
    <property type="evidence" value="ECO:0000318"/>
    <property type="project" value="GO_Central"/>
</dbReference>
<evidence type="ECO:0000259" key="8">
    <source>
        <dbReference type="PROSITE" id="PS50850"/>
    </source>
</evidence>
<accession>A0A059AS52</accession>
<dbReference type="EMBL" id="KK198761">
    <property type="protein sequence ID" value="KCW56481.1"/>
    <property type="molecule type" value="Genomic_DNA"/>
</dbReference>
<keyword evidence="6 7" id="KW-0472">Membrane</keyword>
<dbReference type="GO" id="GO:0016020">
    <property type="term" value="C:membrane"/>
    <property type="evidence" value="ECO:0000318"/>
    <property type="project" value="GO_Central"/>
</dbReference>
<dbReference type="Pfam" id="PF00083">
    <property type="entry name" value="Sugar_tr"/>
    <property type="match status" value="2"/>
</dbReference>
<comment type="subcellular location">
    <subcellularLocation>
        <location evidence="1">Membrane</location>
        <topology evidence="1">Multi-pass membrane protein</topology>
    </subcellularLocation>
</comment>
<proteinExistence type="inferred from homology"/>
<dbReference type="eggNOG" id="KOG0254">
    <property type="taxonomic scope" value="Eukaryota"/>
</dbReference>
<evidence type="ECO:0000256" key="4">
    <source>
        <dbReference type="ARBA" id="ARBA00022692"/>
    </source>
</evidence>
<dbReference type="InterPro" id="IPR003663">
    <property type="entry name" value="Sugar/inositol_transpt"/>
</dbReference>
<feature type="transmembrane region" description="Helical" evidence="7">
    <location>
        <begin position="659"/>
        <end position="679"/>
    </location>
</feature>
<feature type="transmembrane region" description="Helical" evidence="7">
    <location>
        <begin position="621"/>
        <end position="647"/>
    </location>
</feature>
<feature type="transmembrane region" description="Helical" evidence="7">
    <location>
        <begin position="594"/>
        <end position="615"/>
    </location>
</feature>
<dbReference type="Gramene" id="KCW56481">
    <property type="protein sequence ID" value="KCW56481"/>
    <property type="gene ID" value="EUGRSUZ_I02209"/>
</dbReference>
<dbReference type="STRING" id="71139.A0A059AS52"/>
<dbReference type="InterPro" id="IPR005829">
    <property type="entry name" value="Sugar_transporter_CS"/>
</dbReference>
<feature type="transmembrane region" description="Helical" evidence="7">
    <location>
        <begin position="562"/>
        <end position="582"/>
    </location>
</feature>
<evidence type="ECO:0000256" key="2">
    <source>
        <dbReference type="ARBA" id="ARBA00010992"/>
    </source>
</evidence>
<feature type="transmembrane region" description="Helical" evidence="7">
    <location>
        <begin position="75"/>
        <end position="94"/>
    </location>
</feature>
<dbReference type="PRINTS" id="PR00171">
    <property type="entry name" value="SUGRTRNSPORT"/>
</dbReference>
<keyword evidence="4 7" id="KW-0812">Transmembrane</keyword>
<dbReference type="SUPFAM" id="SSF103473">
    <property type="entry name" value="MFS general substrate transporter"/>
    <property type="match status" value="1"/>
</dbReference>
<dbReference type="PANTHER" id="PTHR48020:SF35">
    <property type="entry name" value="SUGAR TRANSPORTER"/>
    <property type="match status" value="1"/>
</dbReference>
<feature type="transmembrane region" description="Helical" evidence="7">
    <location>
        <begin position="163"/>
        <end position="185"/>
    </location>
</feature>
<dbReference type="InParanoid" id="A0A059AS52"/>
<dbReference type="InterPro" id="IPR020846">
    <property type="entry name" value="MFS_dom"/>
</dbReference>
<keyword evidence="3" id="KW-0813">Transport</keyword>
<dbReference type="PANTHER" id="PTHR48020">
    <property type="entry name" value="PROTON MYO-INOSITOL COTRANSPORTER"/>
    <property type="match status" value="1"/>
</dbReference>
<dbReference type="Gene3D" id="1.20.1250.20">
    <property type="entry name" value="MFS general substrate transporter like domains"/>
    <property type="match status" value="2"/>
</dbReference>
<evidence type="ECO:0000256" key="6">
    <source>
        <dbReference type="ARBA" id="ARBA00023136"/>
    </source>
</evidence>
<dbReference type="AlphaFoldDB" id="A0A059AS52"/>
<dbReference type="PROSITE" id="PS00216">
    <property type="entry name" value="SUGAR_TRANSPORT_1"/>
    <property type="match status" value="2"/>
</dbReference>
<evidence type="ECO:0000313" key="9">
    <source>
        <dbReference type="EMBL" id="KCW56481.1"/>
    </source>
</evidence>
<evidence type="ECO:0000256" key="1">
    <source>
        <dbReference type="ARBA" id="ARBA00004141"/>
    </source>
</evidence>
<dbReference type="OrthoDB" id="6133115at2759"/>
<dbReference type="KEGG" id="egr:104419561"/>
<dbReference type="InterPro" id="IPR005828">
    <property type="entry name" value="MFS_sugar_transport-like"/>
</dbReference>
<evidence type="ECO:0000256" key="5">
    <source>
        <dbReference type="ARBA" id="ARBA00022989"/>
    </source>
</evidence>
<evidence type="ECO:0000256" key="7">
    <source>
        <dbReference type="SAM" id="Phobius"/>
    </source>
</evidence>
<sequence>MRGAVLVAIAATIGTMLQGWDGSTIAGSVLYIKGEFDLQEQPTIEGLIVAMSLIGSTAITTFSGPLSDSLGRRPMMIICSVLSFASALIMLWAPNVYVLLLGRLFSGFGIGIAITLVPIYISETAPSEIRGQLNTIPQFANSSGMFLSYCLVFGVSLMESPSWRLMLGFFSLPSLIYFLLTVFFLPESPRWLVTKGRMNEARQVLQRLYGREDVSGELALLVEGLSVGGETSIKEVIVLPVKEITPYQHEGAETDRIRLYETQMGHPGIGESLTGQSIPNHVSQGGSVMNQSMPLMDPIVTMFGSVSDSPMQRGSMLSTVFPNFGSVFSTADHTNDKDLQLDLEHQGDCEDYASDDGGDQDESLETPLLSPEVSAIGKDHANQASHGSFMSTGLASKLTQEDAGEPVNCTDIGSGWKLAYKWSGREGEDGMKGVKRIYLHQDSTFGSRRESARSISGADYHEEGQMCRAAALVSQSVLFSQDMMGRSPEGLAMVQPPKAATSGPSWRDLCEPGVRRALFVGIGLQALQQLSGINGVLFYAPQILKQAGVAVLLSGMGISTESATFLISSVMALTMLPCIALSMKLMDVAGRRSILLSTIPILALSLLILIVTSMFNLGSFIAVISTISVMVYQSIFVMGFGVIPNILCSEIFPTKVRGLCITICALTYCVGNITITYSLPVLLNSIGIAGLFSIYALGCILSWIFVFLRVPETKGMPLEVISELFAAGAKQASGDNDS</sequence>
<evidence type="ECO:0000256" key="3">
    <source>
        <dbReference type="ARBA" id="ARBA00022448"/>
    </source>
</evidence>
<protein>
    <recommendedName>
        <fullName evidence="8">Major facilitator superfamily (MFS) profile domain-containing protein</fullName>
    </recommendedName>
</protein>
<dbReference type="PROSITE" id="PS50850">
    <property type="entry name" value="MFS"/>
    <property type="match status" value="1"/>
</dbReference>